<keyword evidence="2" id="KW-0812">Transmembrane</keyword>
<dbReference type="InterPro" id="IPR023365">
    <property type="entry name" value="Sortase_dom-sf"/>
</dbReference>
<feature type="transmembrane region" description="Helical" evidence="2">
    <location>
        <begin position="46"/>
        <end position="70"/>
    </location>
</feature>
<dbReference type="InterPro" id="IPR005754">
    <property type="entry name" value="Sortase"/>
</dbReference>
<keyword evidence="2" id="KW-1133">Transmembrane helix</keyword>
<organism evidence="3 4">
    <name type="scientific">Candidatus Sungiibacteriota bacterium</name>
    <dbReference type="NCBI Taxonomy" id="2750080"/>
    <lineage>
        <taxon>Bacteria</taxon>
        <taxon>Candidatus Sungiibacteriota</taxon>
    </lineage>
</organism>
<dbReference type="Proteomes" id="UP000704960">
    <property type="component" value="Unassembled WGS sequence"/>
</dbReference>
<dbReference type="Gene3D" id="2.40.260.10">
    <property type="entry name" value="Sortase"/>
    <property type="match status" value="1"/>
</dbReference>
<dbReference type="GO" id="GO:0016787">
    <property type="term" value="F:hydrolase activity"/>
    <property type="evidence" value="ECO:0007669"/>
    <property type="project" value="UniProtKB-KW"/>
</dbReference>
<name>A0A933DT37_9BACT</name>
<dbReference type="Pfam" id="PF04203">
    <property type="entry name" value="Sortase"/>
    <property type="match status" value="1"/>
</dbReference>
<evidence type="ECO:0000313" key="3">
    <source>
        <dbReference type="EMBL" id="MBI4132269.1"/>
    </source>
</evidence>
<evidence type="ECO:0000256" key="1">
    <source>
        <dbReference type="ARBA" id="ARBA00022801"/>
    </source>
</evidence>
<accession>A0A933DT37</accession>
<keyword evidence="1" id="KW-0378">Hydrolase</keyword>
<keyword evidence="2" id="KW-0472">Membrane</keyword>
<dbReference type="EMBL" id="JACQMJ010000006">
    <property type="protein sequence ID" value="MBI4132269.1"/>
    <property type="molecule type" value="Genomic_DNA"/>
</dbReference>
<proteinExistence type="predicted"/>
<protein>
    <submittedName>
        <fullName evidence="3">Sortase</fullName>
    </submittedName>
</protein>
<dbReference type="NCBIfam" id="TIGR01076">
    <property type="entry name" value="sortase_fam"/>
    <property type="match status" value="1"/>
</dbReference>
<dbReference type="SUPFAM" id="SSF63817">
    <property type="entry name" value="Sortase"/>
    <property type="match status" value="1"/>
</dbReference>
<sequence>MAISRFDLYSVPDSASFALFTRFHSRIIGGGVRPGQRLFVFSRQFLAAWFAFTVVFLAVAYGVGVAPAAVSELGDRIVTLLSGGDVPDEPIRPAAVGGAGPRIIVPTIGIAAPIVFPESASLDALNMALLRGVAHYPGSALPGDSGTVFLFGHSTGLAVVNNKNFEVFNRVSELAAGDTIRLHYGGREYWYRVQSIELKRTDAAVIDLTRSSARRLVLTTCNVFGGLDDRFIVTAEFVGSYPLSSGRSTVGSSS</sequence>
<reference evidence="3" key="1">
    <citation type="submission" date="2020-07" db="EMBL/GenBank/DDBJ databases">
        <title>Huge and variable diversity of episymbiotic CPR bacteria and DPANN archaea in groundwater ecosystems.</title>
        <authorList>
            <person name="He C.Y."/>
            <person name="Keren R."/>
            <person name="Whittaker M."/>
            <person name="Farag I.F."/>
            <person name="Doudna J."/>
            <person name="Cate J.H.D."/>
            <person name="Banfield J.F."/>
        </authorList>
    </citation>
    <scope>NUCLEOTIDE SEQUENCE</scope>
    <source>
        <strain evidence="3">NC_groundwater_1226_Ag_S-0.1um_59_124</strain>
    </source>
</reference>
<evidence type="ECO:0000256" key="2">
    <source>
        <dbReference type="SAM" id="Phobius"/>
    </source>
</evidence>
<evidence type="ECO:0000313" key="4">
    <source>
        <dbReference type="Proteomes" id="UP000704960"/>
    </source>
</evidence>
<comment type="caution">
    <text evidence="3">The sequence shown here is derived from an EMBL/GenBank/DDBJ whole genome shotgun (WGS) entry which is preliminary data.</text>
</comment>
<gene>
    <name evidence="3" type="ORF">HY474_01420</name>
</gene>
<dbReference type="AlphaFoldDB" id="A0A933DT37"/>